<evidence type="ECO:0000256" key="3">
    <source>
        <dbReference type="ARBA" id="ARBA00022737"/>
    </source>
</evidence>
<feature type="domain" description="C2H2-type" evidence="9">
    <location>
        <begin position="139"/>
        <end position="166"/>
    </location>
</feature>
<evidence type="ECO:0000259" key="9">
    <source>
        <dbReference type="PROSITE" id="PS50157"/>
    </source>
</evidence>
<dbReference type="Proteomes" id="UP000827092">
    <property type="component" value="Unassembled WGS sequence"/>
</dbReference>
<evidence type="ECO:0000256" key="6">
    <source>
        <dbReference type="ARBA" id="ARBA00023242"/>
    </source>
</evidence>
<dbReference type="FunFam" id="3.30.160.60:FF:000912">
    <property type="entry name" value="Zinc finger protein 660"/>
    <property type="match status" value="1"/>
</dbReference>
<dbReference type="GO" id="GO:0000122">
    <property type="term" value="P:negative regulation of transcription by RNA polymerase II"/>
    <property type="evidence" value="ECO:0007669"/>
    <property type="project" value="UniProtKB-ARBA"/>
</dbReference>
<feature type="compositionally biased region" description="Basic and acidic residues" evidence="8">
    <location>
        <begin position="21"/>
        <end position="30"/>
    </location>
</feature>
<dbReference type="FunFam" id="3.30.160.60:FF:000145">
    <property type="entry name" value="Zinc finger protein 574"/>
    <property type="match status" value="1"/>
</dbReference>
<feature type="region of interest" description="Disordered" evidence="8">
    <location>
        <begin position="1"/>
        <end position="37"/>
    </location>
</feature>
<evidence type="ECO:0000313" key="10">
    <source>
        <dbReference type="EMBL" id="KAG8194307.1"/>
    </source>
</evidence>
<organism evidence="10 11">
    <name type="scientific">Oedothorax gibbosus</name>
    <dbReference type="NCBI Taxonomy" id="931172"/>
    <lineage>
        <taxon>Eukaryota</taxon>
        <taxon>Metazoa</taxon>
        <taxon>Ecdysozoa</taxon>
        <taxon>Arthropoda</taxon>
        <taxon>Chelicerata</taxon>
        <taxon>Arachnida</taxon>
        <taxon>Araneae</taxon>
        <taxon>Araneomorphae</taxon>
        <taxon>Entelegynae</taxon>
        <taxon>Araneoidea</taxon>
        <taxon>Linyphiidae</taxon>
        <taxon>Erigoninae</taxon>
        <taxon>Oedothorax</taxon>
    </lineage>
</organism>
<keyword evidence="4 7" id="KW-0863">Zinc-finger</keyword>
<dbReference type="InterPro" id="IPR013087">
    <property type="entry name" value="Znf_C2H2_type"/>
</dbReference>
<dbReference type="PROSITE" id="PS00028">
    <property type="entry name" value="ZINC_FINGER_C2H2_1"/>
    <property type="match status" value="4"/>
</dbReference>
<feature type="domain" description="C2H2-type" evidence="9">
    <location>
        <begin position="83"/>
        <end position="110"/>
    </location>
</feature>
<keyword evidence="2" id="KW-0479">Metal-binding</keyword>
<dbReference type="InterPro" id="IPR036236">
    <property type="entry name" value="Znf_C2H2_sf"/>
</dbReference>
<evidence type="ECO:0000256" key="5">
    <source>
        <dbReference type="ARBA" id="ARBA00022833"/>
    </source>
</evidence>
<dbReference type="Pfam" id="PF00096">
    <property type="entry name" value="zf-C2H2"/>
    <property type="match status" value="4"/>
</dbReference>
<dbReference type="PANTHER" id="PTHR16515:SF58">
    <property type="entry name" value="ZINC FINGER PROTEIN 22"/>
    <property type="match status" value="1"/>
</dbReference>
<accession>A0AAV6VCC6</accession>
<dbReference type="GO" id="GO:0048598">
    <property type="term" value="P:embryonic morphogenesis"/>
    <property type="evidence" value="ECO:0007669"/>
    <property type="project" value="UniProtKB-ARBA"/>
</dbReference>
<keyword evidence="5" id="KW-0862">Zinc</keyword>
<keyword evidence="6" id="KW-0539">Nucleus</keyword>
<dbReference type="PROSITE" id="PS50157">
    <property type="entry name" value="ZINC_FINGER_C2H2_2"/>
    <property type="match status" value="4"/>
</dbReference>
<comment type="caution">
    <text evidence="10">The sequence shown here is derived from an EMBL/GenBank/DDBJ whole genome shotgun (WGS) entry which is preliminary data.</text>
</comment>
<protein>
    <recommendedName>
        <fullName evidence="9">C2H2-type domain-containing protein</fullName>
    </recommendedName>
</protein>
<dbReference type="GO" id="GO:0005634">
    <property type="term" value="C:nucleus"/>
    <property type="evidence" value="ECO:0007669"/>
    <property type="project" value="UniProtKB-SubCell"/>
</dbReference>
<evidence type="ECO:0000256" key="1">
    <source>
        <dbReference type="ARBA" id="ARBA00004123"/>
    </source>
</evidence>
<evidence type="ECO:0000256" key="2">
    <source>
        <dbReference type="ARBA" id="ARBA00022723"/>
    </source>
</evidence>
<keyword evidence="11" id="KW-1185">Reference proteome</keyword>
<evidence type="ECO:0000313" key="11">
    <source>
        <dbReference type="Proteomes" id="UP000827092"/>
    </source>
</evidence>
<feature type="domain" description="C2H2-type" evidence="9">
    <location>
        <begin position="167"/>
        <end position="194"/>
    </location>
</feature>
<evidence type="ECO:0000256" key="7">
    <source>
        <dbReference type="PROSITE-ProRule" id="PRU00042"/>
    </source>
</evidence>
<evidence type="ECO:0000256" key="4">
    <source>
        <dbReference type="ARBA" id="ARBA00022771"/>
    </source>
</evidence>
<dbReference type="GO" id="GO:0045595">
    <property type="term" value="P:regulation of cell differentiation"/>
    <property type="evidence" value="ECO:0007669"/>
    <property type="project" value="UniProtKB-ARBA"/>
</dbReference>
<evidence type="ECO:0000256" key="8">
    <source>
        <dbReference type="SAM" id="MobiDB-lite"/>
    </source>
</evidence>
<dbReference type="SMART" id="SM00355">
    <property type="entry name" value="ZnF_C2H2"/>
    <property type="match status" value="4"/>
</dbReference>
<feature type="region of interest" description="Disordered" evidence="8">
    <location>
        <begin position="211"/>
        <end position="232"/>
    </location>
</feature>
<dbReference type="PANTHER" id="PTHR16515">
    <property type="entry name" value="PR DOMAIN ZINC FINGER PROTEIN"/>
    <property type="match status" value="1"/>
</dbReference>
<dbReference type="InterPro" id="IPR050331">
    <property type="entry name" value="Zinc_finger"/>
</dbReference>
<sequence>MKDGPEVAEGVRTASSATSGEHGDNMRSLDPETTQSHRNGEVATAPDINALPVGGTLLTHDAKNVVNGQQKNGNGGDGGGKNFSCAICNRTFGYKHVLQNHERTHTGEKPFECPECHKRFTRDHHLKTHMRLHTGEKPYQCTHCDRHFVQVANLRRHLRVHTGERPYACERCESRFSDSNQLKAHMLIHRGEKPFQCQDCMGRYRRRHHLIHHKCPKNDTNNGKPRRGRRPKAYEQMLPSSDHDDEDDPDEELLQLSDNEENIASSHNSSSEIDQPSPESVDSGIIHNDDSHMSHHHHENNNHTPTNGHHHHLNGNHNHEDLSPLVVMSNRVLSNGHHHKRKPSRTIRILTPAQRELFLRDKVSMQTQAIDMSLSPSAVEVVPVIVPNRFLSSVDGVLDLSSSRSDSEIEAIEEEVYHKEDCHCNLHTFHRMPLTSRLTSHQRSKILGIATVMQPLNGSNGRLLHHPHSDDSDESQSHINRMKHMSEDDDGMAIPLTAKKAHVATA</sequence>
<proteinExistence type="predicted"/>
<dbReference type="AlphaFoldDB" id="A0AAV6VCC6"/>
<reference evidence="10 11" key="1">
    <citation type="journal article" date="2022" name="Nat. Ecol. Evol.">
        <title>A masculinizing supergene underlies an exaggerated male reproductive morph in a spider.</title>
        <authorList>
            <person name="Hendrickx F."/>
            <person name="De Corte Z."/>
            <person name="Sonet G."/>
            <person name="Van Belleghem S.M."/>
            <person name="Kostlbacher S."/>
            <person name="Vangestel C."/>
        </authorList>
    </citation>
    <scope>NUCLEOTIDE SEQUENCE [LARGE SCALE GENOMIC DNA]</scope>
    <source>
        <strain evidence="10">W744_W776</strain>
    </source>
</reference>
<dbReference type="GO" id="GO:0008270">
    <property type="term" value="F:zinc ion binding"/>
    <property type="evidence" value="ECO:0007669"/>
    <property type="project" value="UniProtKB-KW"/>
</dbReference>
<feature type="compositionally biased region" description="Polar residues" evidence="8">
    <location>
        <begin position="263"/>
        <end position="280"/>
    </location>
</feature>
<dbReference type="SUPFAM" id="SSF57667">
    <property type="entry name" value="beta-beta-alpha zinc fingers"/>
    <property type="match status" value="3"/>
</dbReference>
<comment type="subcellular location">
    <subcellularLocation>
        <location evidence="1">Nucleus</location>
    </subcellularLocation>
</comment>
<dbReference type="Gene3D" id="3.30.160.60">
    <property type="entry name" value="Classic Zinc Finger"/>
    <property type="match status" value="5"/>
</dbReference>
<feature type="domain" description="C2H2-type" evidence="9">
    <location>
        <begin position="111"/>
        <end position="138"/>
    </location>
</feature>
<feature type="region of interest" description="Disordered" evidence="8">
    <location>
        <begin position="458"/>
        <end position="478"/>
    </location>
</feature>
<dbReference type="EMBL" id="JAFNEN010000105">
    <property type="protein sequence ID" value="KAG8194307.1"/>
    <property type="molecule type" value="Genomic_DNA"/>
</dbReference>
<feature type="region of interest" description="Disordered" evidence="8">
    <location>
        <begin position="263"/>
        <end position="321"/>
    </location>
</feature>
<keyword evidence="3" id="KW-0677">Repeat</keyword>
<dbReference type="FunFam" id="3.30.160.60:FF:000100">
    <property type="entry name" value="Zinc finger 45-like"/>
    <property type="match status" value="1"/>
</dbReference>
<gene>
    <name evidence="10" type="ORF">JTE90_004535</name>
</gene>
<dbReference type="FunFam" id="3.30.160.60:FF:000624">
    <property type="entry name" value="zinc finger protein 697"/>
    <property type="match status" value="1"/>
</dbReference>
<name>A0AAV6VCC6_9ARAC</name>